<dbReference type="FunFam" id="3.40.50.1000:FF:000029">
    <property type="entry name" value="3-deoxy-D-manno-octulosonate 8-phosphate phosphatase KdsC"/>
    <property type="match status" value="1"/>
</dbReference>
<dbReference type="KEGG" id="msea:METESE_03310"/>
<comment type="subunit">
    <text evidence="3">Homotetramer.</text>
</comment>
<keyword evidence="9" id="KW-1185">Reference proteome</keyword>
<evidence type="ECO:0000256" key="4">
    <source>
        <dbReference type="ARBA" id="ARBA00022723"/>
    </source>
</evidence>
<dbReference type="SFLD" id="SFLDS00003">
    <property type="entry name" value="Haloacid_Dehalogenase"/>
    <property type="match status" value="1"/>
</dbReference>
<feature type="binding site" evidence="7">
    <location>
        <position position="19"/>
    </location>
    <ligand>
        <name>substrate</name>
    </ligand>
</feature>
<comment type="cofactor">
    <cofactor evidence="1 7">
        <name>Mg(2+)</name>
        <dbReference type="ChEBI" id="CHEBI:18420"/>
    </cofactor>
</comment>
<dbReference type="EMBL" id="AP027081">
    <property type="protein sequence ID" value="BDU75373.1"/>
    <property type="molecule type" value="Genomic_DNA"/>
</dbReference>
<keyword evidence="6 7" id="KW-0460">Magnesium</keyword>
<evidence type="ECO:0000313" key="9">
    <source>
        <dbReference type="Proteomes" id="UP001228113"/>
    </source>
</evidence>
<dbReference type="Proteomes" id="UP001228113">
    <property type="component" value="Chromosome"/>
</dbReference>
<evidence type="ECO:0000256" key="2">
    <source>
        <dbReference type="ARBA" id="ARBA00005893"/>
    </source>
</evidence>
<dbReference type="SFLD" id="SFLDG01136">
    <property type="entry name" value="C1.6:_Phosphoserine_Phosphatas"/>
    <property type="match status" value="1"/>
</dbReference>
<feature type="binding site" evidence="7">
    <location>
        <position position="17"/>
    </location>
    <ligand>
        <name>Mg(2+)</name>
        <dbReference type="ChEBI" id="CHEBI:18420"/>
    </ligand>
</feature>
<sequence length="172" mass="18741">MDGLEERARAIRLVCTDVDGVLTTGALHYGTDPRHTKTFNVRDGAGIKWLQRCRIPVAFISGLDSPATVHRAWDLKVEDCFVGHLVKGPVLDQLCAKYGVRPEEVAHVGDDLADLPLFRRVGLACCPRDAVAEVREASHWVVPVDGGQGVFRAVAEAILKAQGLWEGIVASY</sequence>
<organism evidence="8 9">
    <name type="scientific">Mesoterricola sediminis</name>
    <dbReference type="NCBI Taxonomy" id="2927980"/>
    <lineage>
        <taxon>Bacteria</taxon>
        <taxon>Pseudomonadati</taxon>
        <taxon>Acidobacteriota</taxon>
        <taxon>Holophagae</taxon>
        <taxon>Holophagales</taxon>
        <taxon>Holophagaceae</taxon>
        <taxon>Mesoterricola</taxon>
    </lineage>
</organism>
<dbReference type="InterPro" id="IPR036412">
    <property type="entry name" value="HAD-like_sf"/>
</dbReference>
<gene>
    <name evidence="8" type="ORF">METESE_03310</name>
</gene>
<name>A0AA48H3K9_9BACT</name>
<dbReference type="PIRSF" id="PIRSF006118">
    <property type="entry name" value="KDO8-P_Ptase"/>
    <property type="match status" value="1"/>
</dbReference>
<comment type="similarity">
    <text evidence="2">Belongs to the KdsC family.</text>
</comment>
<dbReference type="AlphaFoldDB" id="A0AA48H3K9"/>
<dbReference type="Gene3D" id="3.40.50.1000">
    <property type="entry name" value="HAD superfamily/HAD-like"/>
    <property type="match status" value="1"/>
</dbReference>
<dbReference type="PANTHER" id="PTHR21485">
    <property type="entry name" value="HAD SUPERFAMILY MEMBERS CMAS AND KDSC"/>
    <property type="match status" value="1"/>
</dbReference>
<dbReference type="Pfam" id="PF08282">
    <property type="entry name" value="Hydrolase_3"/>
    <property type="match status" value="1"/>
</dbReference>
<dbReference type="InterPro" id="IPR023214">
    <property type="entry name" value="HAD_sf"/>
</dbReference>
<evidence type="ECO:0000256" key="6">
    <source>
        <dbReference type="ARBA" id="ARBA00022842"/>
    </source>
</evidence>
<evidence type="ECO:0000256" key="3">
    <source>
        <dbReference type="ARBA" id="ARBA00011881"/>
    </source>
</evidence>
<dbReference type="NCBIfam" id="TIGR01670">
    <property type="entry name" value="KdsC-phosphatas"/>
    <property type="match status" value="1"/>
</dbReference>
<dbReference type="SUPFAM" id="SSF56784">
    <property type="entry name" value="HAD-like"/>
    <property type="match status" value="1"/>
</dbReference>
<dbReference type="InterPro" id="IPR050793">
    <property type="entry name" value="CMP-NeuNAc_synthase"/>
</dbReference>
<keyword evidence="4 7" id="KW-0479">Metal-binding</keyword>
<dbReference type="CDD" id="cd01630">
    <property type="entry name" value="HAD_KDO-like"/>
    <property type="match status" value="1"/>
</dbReference>
<dbReference type="InterPro" id="IPR010023">
    <property type="entry name" value="KdsC_fam"/>
</dbReference>
<protein>
    <recommendedName>
        <fullName evidence="10">3-deoxy-D-manno-octulosonate 8-phosphate phosphatase KdsC</fullName>
    </recommendedName>
</protein>
<accession>A0AA48H3K9</accession>
<reference evidence="8" key="1">
    <citation type="journal article" date="2023" name="Int. J. Syst. Evol. Microbiol.">
        <title>Mesoterricola silvestris gen. nov., sp. nov., Mesoterricola sediminis sp. nov., Geothrix oryzae sp. nov., Geothrix edaphica sp. nov., Geothrix rubra sp. nov., and Geothrix limicola sp. nov., six novel members of Acidobacteriota isolated from soils.</title>
        <authorList>
            <person name="Itoh H."/>
            <person name="Sugisawa Y."/>
            <person name="Mise K."/>
            <person name="Xu Z."/>
            <person name="Kuniyasu M."/>
            <person name="Ushijima N."/>
            <person name="Kawano K."/>
            <person name="Kobayashi E."/>
            <person name="Shiratori Y."/>
            <person name="Masuda Y."/>
            <person name="Senoo K."/>
        </authorList>
    </citation>
    <scope>NUCLEOTIDE SEQUENCE</scope>
    <source>
        <strain evidence="8">W786</strain>
    </source>
</reference>
<feature type="binding site" evidence="7">
    <location>
        <position position="110"/>
    </location>
    <ligand>
        <name>Mg(2+)</name>
        <dbReference type="ChEBI" id="CHEBI:18420"/>
    </ligand>
</feature>
<dbReference type="GO" id="GO:0046872">
    <property type="term" value="F:metal ion binding"/>
    <property type="evidence" value="ECO:0007669"/>
    <property type="project" value="UniProtKB-KW"/>
</dbReference>
<dbReference type="GO" id="GO:0008781">
    <property type="term" value="F:N-acylneuraminate cytidylyltransferase activity"/>
    <property type="evidence" value="ECO:0007669"/>
    <property type="project" value="TreeGrafter"/>
</dbReference>
<keyword evidence="5" id="KW-0378">Hydrolase</keyword>
<dbReference type="GO" id="GO:0016788">
    <property type="term" value="F:hydrolase activity, acting on ester bonds"/>
    <property type="evidence" value="ECO:0007669"/>
    <property type="project" value="InterPro"/>
</dbReference>
<dbReference type="SFLD" id="SFLDG01138">
    <property type="entry name" value="C1.6.2:_Deoxy-d-mannose-octulo"/>
    <property type="match status" value="1"/>
</dbReference>
<dbReference type="RefSeq" id="WP_243334422.1">
    <property type="nucleotide sequence ID" value="NZ_AP027081.1"/>
</dbReference>
<evidence type="ECO:0000256" key="7">
    <source>
        <dbReference type="PIRSR" id="PIRSR006118-2"/>
    </source>
</evidence>
<evidence type="ECO:0008006" key="10">
    <source>
        <dbReference type="Google" id="ProtNLM"/>
    </source>
</evidence>
<evidence type="ECO:0000313" key="8">
    <source>
        <dbReference type="EMBL" id="BDU75373.1"/>
    </source>
</evidence>
<evidence type="ECO:0000256" key="5">
    <source>
        <dbReference type="ARBA" id="ARBA00022801"/>
    </source>
</evidence>
<proteinExistence type="inferred from homology"/>
<evidence type="ECO:0000256" key="1">
    <source>
        <dbReference type="ARBA" id="ARBA00001946"/>
    </source>
</evidence>
<dbReference type="PANTHER" id="PTHR21485:SF3">
    <property type="entry name" value="N-ACYLNEURAMINATE CYTIDYLYLTRANSFERASE"/>
    <property type="match status" value="1"/>
</dbReference>